<evidence type="ECO:0000256" key="8">
    <source>
        <dbReference type="SAM" id="MobiDB-lite"/>
    </source>
</evidence>
<keyword evidence="3 7" id="KW-0479">Metal-binding</keyword>
<dbReference type="EMBL" id="BOOW01000058">
    <property type="protein sequence ID" value="GII97348.1"/>
    <property type="molecule type" value="Genomic_DNA"/>
</dbReference>
<sequence>MTTPGAPAPAPLPTTFPMARPPGCPFDPPEELARLRGERPITPMTYPDGHVGWLVTSHTLARAVLADRRFSRRPDLTHNPIIKIDDRKPAPPGAFNAMDPPEHTHYRHLLTGQFTVRRMRRLTGRLEEITADRLDAMERHGPPVDLVEAYTLPVPALMICELLGVPREVQEPFQRNMSLVLNLKTDRARAAAAVGELMESMLGLVSAKRAHPTDDLLGGLVTDTDLSDAELTTIATVLVGAGFETTANMLALGVFALMRHPDRISRLRAGGDSTAKAVEELLRYLSIIPATVRTALEDLELGGVTVKAGQTVTLSLPAANRDPLQFADPDTLDLTRPATGHVAFGHGIHQCLGQQLARVEMQVGSRPCSRDSRHCASPYPPRRCRCATTCSSTACTGCPSPGTDAPAVTPVFCVPHDGTRRNRP</sequence>
<dbReference type="GO" id="GO:0016705">
    <property type="term" value="F:oxidoreductase activity, acting on paired donors, with incorporation or reduction of molecular oxygen"/>
    <property type="evidence" value="ECO:0007669"/>
    <property type="project" value="InterPro"/>
</dbReference>
<gene>
    <name evidence="9" type="ORF">Ssi02_75790</name>
</gene>
<evidence type="ECO:0000256" key="5">
    <source>
        <dbReference type="ARBA" id="ARBA00023004"/>
    </source>
</evidence>
<dbReference type="GO" id="GO:0004497">
    <property type="term" value="F:monooxygenase activity"/>
    <property type="evidence" value="ECO:0007669"/>
    <property type="project" value="UniProtKB-KW"/>
</dbReference>
<dbReference type="GO" id="GO:0005506">
    <property type="term" value="F:iron ion binding"/>
    <property type="evidence" value="ECO:0007669"/>
    <property type="project" value="InterPro"/>
</dbReference>
<feature type="compositionally biased region" description="Pro residues" evidence="8">
    <location>
        <begin position="1"/>
        <end position="27"/>
    </location>
</feature>
<dbReference type="Gene3D" id="1.10.630.10">
    <property type="entry name" value="Cytochrome P450"/>
    <property type="match status" value="1"/>
</dbReference>
<name>A0A919RP94_9ACTN</name>
<evidence type="ECO:0000256" key="7">
    <source>
        <dbReference type="RuleBase" id="RU000461"/>
    </source>
</evidence>
<dbReference type="Pfam" id="PF00067">
    <property type="entry name" value="p450"/>
    <property type="match status" value="1"/>
</dbReference>
<accession>A0A919RP94</accession>
<keyword evidence="5 7" id="KW-0408">Iron</keyword>
<dbReference type="InterPro" id="IPR036396">
    <property type="entry name" value="Cyt_P450_sf"/>
</dbReference>
<proteinExistence type="inferred from homology"/>
<dbReference type="Proteomes" id="UP000606172">
    <property type="component" value="Unassembled WGS sequence"/>
</dbReference>
<comment type="caution">
    <text evidence="9">The sequence shown here is derived from an EMBL/GenBank/DDBJ whole genome shotgun (WGS) entry which is preliminary data.</text>
</comment>
<evidence type="ECO:0000256" key="6">
    <source>
        <dbReference type="ARBA" id="ARBA00023033"/>
    </source>
</evidence>
<protein>
    <submittedName>
        <fullName evidence="9">Cytochrome P450</fullName>
    </submittedName>
</protein>
<keyword evidence="6 7" id="KW-0503">Monooxygenase</keyword>
<evidence type="ECO:0000256" key="4">
    <source>
        <dbReference type="ARBA" id="ARBA00023002"/>
    </source>
</evidence>
<dbReference type="PRINTS" id="PR00359">
    <property type="entry name" value="BP450"/>
</dbReference>
<reference evidence="9" key="1">
    <citation type="submission" date="2021-01" db="EMBL/GenBank/DDBJ databases">
        <title>Whole genome shotgun sequence of Sinosporangium siamense NBRC 109515.</title>
        <authorList>
            <person name="Komaki H."/>
            <person name="Tamura T."/>
        </authorList>
    </citation>
    <scope>NUCLEOTIDE SEQUENCE</scope>
    <source>
        <strain evidence="9">NBRC 109515</strain>
    </source>
</reference>
<keyword evidence="4 7" id="KW-0560">Oxidoreductase</keyword>
<dbReference type="GO" id="GO:0020037">
    <property type="term" value="F:heme binding"/>
    <property type="evidence" value="ECO:0007669"/>
    <property type="project" value="InterPro"/>
</dbReference>
<dbReference type="PRINTS" id="PR00385">
    <property type="entry name" value="P450"/>
</dbReference>
<dbReference type="InterPro" id="IPR017972">
    <property type="entry name" value="Cyt_P450_CS"/>
</dbReference>
<feature type="region of interest" description="Disordered" evidence="8">
    <location>
        <begin position="1"/>
        <end position="29"/>
    </location>
</feature>
<dbReference type="InterPro" id="IPR002397">
    <property type="entry name" value="Cyt_P450_B"/>
</dbReference>
<keyword evidence="2 7" id="KW-0349">Heme</keyword>
<dbReference type="InterPro" id="IPR001128">
    <property type="entry name" value="Cyt_P450"/>
</dbReference>
<dbReference type="SUPFAM" id="SSF48264">
    <property type="entry name" value="Cytochrome P450"/>
    <property type="match status" value="1"/>
</dbReference>
<dbReference type="PANTHER" id="PTHR46696:SF1">
    <property type="entry name" value="CYTOCHROME P450 YJIB-RELATED"/>
    <property type="match status" value="1"/>
</dbReference>
<keyword evidence="10" id="KW-1185">Reference proteome</keyword>
<evidence type="ECO:0000313" key="10">
    <source>
        <dbReference type="Proteomes" id="UP000606172"/>
    </source>
</evidence>
<evidence type="ECO:0000256" key="3">
    <source>
        <dbReference type="ARBA" id="ARBA00022723"/>
    </source>
</evidence>
<dbReference type="PANTHER" id="PTHR46696">
    <property type="entry name" value="P450, PUTATIVE (EUROFUNG)-RELATED"/>
    <property type="match status" value="1"/>
</dbReference>
<dbReference type="PROSITE" id="PS00086">
    <property type="entry name" value="CYTOCHROME_P450"/>
    <property type="match status" value="1"/>
</dbReference>
<evidence type="ECO:0000313" key="9">
    <source>
        <dbReference type="EMBL" id="GII97348.1"/>
    </source>
</evidence>
<dbReference type="AlphaFoldDB" id="A0A919RP94"/>
<evidence type="ECO:0000256" key="1">
    <source>
        <dbReference type="ARBA" id="ARBA00010617"/>
    </source>
</evidence>
<comment type="similarity">
    <text evidence="1 7">Belongs to the cytochrome P450 family.</text>
</comment>
<dbReference type="CDD" id="cd11030">
    <property type="entry name" value="CYP105-like"/>
    <property type="match status" value="1"/>
</dbReference>
<organism evidence="9 10">
    <name type="scientific">Sinosporangium siamense</name>
    <dbReference type="NCBI Taxonomy" id="1367973"/>
    <lineage>
        <taxon>Bacteria</taxon>
        <taxon>Bacillati</taxon>
        <taxon>Actinomycetota</taxon>
        <taxon>Actinomycetes</taxon>
        <taxon>Streptosporangiales</taxon>
        <taxon>Streptosporangiaceae</taxon>
        <taxon>Sinosporangium</taxon>
    </lineage>
</organism>
<evidence type="ECO:0000256" key="2">
    <source>
        <dbReference type="ARBA" id="ARBA00022617"/>
    </source>
</evidence>
<dbReference type="FunFam" id="1.10.630.10:FF:000018">
    <property type="entry name" value="Cytochrome P450 monooxygenase"/>
    <property type="match status" value="1"/>
</dbReference>